<comment type="catalytic activity">
    <reaction evidence="3">
        <text>guanosine(1516) in 16S rRNA + S-adenosyl-L-methionine = N(2)-methylguanosine(1516) in 16S rRNA + S-adenosyl-L-homocysteine + H(+)</text>
        <dbReference type="Rhea" id="RHEA:43220"/>
        <dbReference type="Rhea" id="RHEA-COMP:10412"/>
        <dbReference type="Rhea" id="RHEA-COMP:10413"/>
        <dbReference type="ChEBI" id="CHEBI:15378"/>
        <dbReference type="ChEBI" id="CHEBI:57856"/>
        <dbReference type="ChEBI" id="CHEBI:59789"/>
        <dbReference type="ChEBI" id="CHEBI:74269"/>
        <dbReference type="ChEBI" id="CHEBI:74481"/>
        <dbReference type="EC" id="2.1.1.242"/>
    </reaction>
</comment>
<evidence type="ECO:0000256" key="3">
    <source>
        <dbReference type="HAMAP-Rule" id="MF_01523"/>
    </source>
</evidence>
<feature type="binding site" evidence="3">
    <location>
        <begin position="101"/>
        <end position="102"/>
    </location>
    <ligand>
        <name>S-adenosyl-L-methionine</name>
        <dbReference type="ChEBI" id="CHEBI:59789"/>
    </ligand>
</feature>
<dbReference type="Proteomes" id="UP000293154">
    <property type="component" value="Chromosome"/>
</dbReference>
<evidence type="ECO:0000313" key="4">
    <source>
        <dbReference type="EMBL" id="QBH98331.1"/>
    </source>
</evidence>
<evidence type="ECO:0000313" key="5">
    <source>
        <dbReference type="Proteomes" id="UP000293154"/>
    </source>
</evidence>
<comment type="similarity">
    <text evidence="3">Belongs to the methyltransferase superfamily. RsmJ family.</text>
</comment>
<dbReference type="EC" id="2.1.1.242" evidence="3"/>
<dbReference type="InterPro" id="IPR029063">
    <property type="entry name" value="SAM-dependent_MTases_sf"/>
</dbReference>
<keyword evidence="3" id="KW-0698">rRNA processing</keyword>
<organism evidence="4 5">
    <name type="scientific">Limnobaculum zhutongyuii</name>
    <dbReference type="NCBI Taxonomy" id="2498113"/>
    <lineage>
        <taxon>Bacteria</taxon>
        <taxon>Pseudomonadati</taxon>
        <taxon>Pseudomonadota</taxon>
        <taxon>Gammaproteobacteria</taxon>
        <taxon>Enterobacterales</taxon>
        <taxon>Budviciaceae</taxon>
        <taxon>Limnobaculum</taxon>
    </lineage>
</organism>
<keyword evidence="3" id="KW-0963">Cytoplasm</keyword>
<dbReference type="Pfam" id="PF04445">
    <property type="entry name" value="SAM_MT"/>
    <property type="match status" value="1"/>
</dbReference>
<dbReference type="NCBIfam" id="NF008012">
    <property type="entry name" value="PRK10742.1"/>
    <property type="match status" value="1"/>
</dbReference>
<feature type="binding site" evidence="3">
    <location>
        <begin position="153"/>
        <end position="154"/>
    </location>
    <ligand>
        <name>S-adenosyl-L-methionine</name>
        <dbReference type="ChEBI" id="CHEBI:59789"/>
    </ligand>
</feature>
<comment type="function">
    <text evidence="3">Specifically methylates the guanosine in position 1516 of 16S rRNA.</text>
</comment>
<keyword evidence="5" id="KW-1185">Reference proteome</keyword>
<dbReference type="RefSeq" id="WP_130593258.1">
    <property type="nucleotide sequence ID" value="NZ_CP034752.1"/>
</dbReference>
<comment type="subcellular location">
    <subcellularLocation>
        <location evidence="3">Cytoplasm</location>
    </subcellularLocation>
</comment>
<dbReference type="HAMAP" id="MF_01523">
    <property type="entry name" value="16SrRNA_methyltr_J"/>
    <property type="match status" value="1"/>
</dbReference>
<protein>
    <recommendedName>
        <fullName evidence="3">Ribosomal RNA small subunit methyltransferase J</fullName>
        <ecNumber evidence="3">2.1.1.242</ecNumber>
    </recommendedName>
    <alternativeName>
        <fullName evidence="3">16S rRNA m2G1516 methyltransferase</fullName>
    </alternativeName>
    <alternativeName>
        <fullName evidence="3">rRNA (guanine-N(2)-)-methyltransferase</fullName>
    </alternativeName>
</protein>
<gene>
    <name evidence="3 4" type="primary">rsmJ</name>
    <name evidence="4" type="ORF">EKN56_19210</name>
</gene>
<keyword evidence="3 4" id="KW-0808">Transferase</keyword>
<dbReference type="OrthoDB" id="3191794at2"/>
<dbReference type="PANTHER" id="PTHR36112:SF1">
    <property type="entry name" value="RIBOSOMAL RNA SMALL SUBUNIT METHYLTRANSFERASE J"/>
    <property type="match status" value="1"/>
</dbReference>
<feature type="binding site" evidence="3">
    <location>
        <begin position="117"/>
        <end position="118"/>
    </location>
    <ligand>
        <name>S-adenosyl-L-methionine</name>
        <dbReference type="ChEBI" id="CHEBI:59789"/>
    </ligand>
</feature>
<dbReference type="EMBL" id="CP034752">
    <property type="protein sequence ID" value="QBH98331.1"/>
    <property type="molecule type" value="Genomic_DNA"/>
</dbReference>
<name>A0A411WQ34_9GAMM</name>
<dbReference type="CDD" id="cd02440">
    <property type="entry name" value="AdoMet_MTases"/>
    <property type="match status" value="1"/>
</dbReference>
<dbReference type="Gene3D" id="3.40.50.150">
    <property type="entry name" value="Vaccinia Virus protein VP39"/>
    <property type="match status" value="1"/>
</dbReference>
<dbReference type="InterPro" id="IPR007536">
    <property type="entry name" value="16SrRNA_methylTrfase_J"/>
</dbReference>
<proteinExistence type="inferred from homology"/>
<dbReference type="AlphaFoldDB" id="A0A411WQ34"/>
<dbReference type="GO" id="GO:0005737">
    <property type="term" value="C:cytoplasm"/>
    <property type="evidence" value="ECO:0007669"/>
    <property type="project" value="UniProtKB-SubCell"/>
</dbReference>
<evidence type="ECO:0000256" key="1">
    <source>
        <dbReference type="ARBA" id="ARBA00022603"/>
    </source>
</evidence>
<sequence>MSVCLICEAGADSGALSLLAERWALVSDEQAIMALVLTPDRLELRKRDEPKLGAIYVDFVAGAMAHRRKFGGGRGEAVAKAVGIKGDYLPDVVDATAGLGRDAFVLASVGCKVRMLERNPVVAALLDDGLQRAYADAEIGGWLQQRLTLLHASSLTALSSIQPAPDVVYLDPMFPHRQKSALVKKEMRVFQSLVGEDLDADGLLEPACQLAKKRVVVKRPDYAPPLANVKPQASINTKSHRFDMYVTL</sequence>
<evidence type="ECO:0000256" key="2">
    <source>
        <dbReference type="ARBA" id="ARBA00022691"/>
    </source>
</evidence>
<feature type="binding site" evidence="3">
    <location>
        <position position="171"/>
    </location>
    <ligand>
        <name>S-adenosyl-L-methionine</name>
        <dbReference type="ChEBI" id="CHEBI:59789"/>
    </ligand>
</feature>
<keyword evidence="1 3" id="KW-0489">Methyltransferase</keyword>
<dbReference type="KEGG" id="prag:EKN56_19210"/>
<dbReference type="Gene3D" id="3.40.1630.10">
    <property type="entry name" value="YhiQ-like domain"/>
    <property type="match status" value="1"/>
</dbReference>
<dbReference type="SUPFAM" id="SSF53335">
    <property type="entry name" value="S-adenosyl-L-methionine-dependent methyltransferases"/>
    <property type="match status" value="1"/>
</dbReference>
<keyword evidence="2 3" id="KW-0949">S-adenosyl-L-methionine</keyword>
<accession>A0A411WQ34</accession>
<dbReference type="GO" id="GO:0008990">
    <property type="term" value="F:rRNA (guanine-N2-)-methyltransferase activity"/>
    <property type="evidence" value="ECO:0007669"/>
    <property type="project" value="UniProtKB-UniRule"/>
</dbReference>
<dbReference type="PANTHER" id="PTHR36112">
    <property type="entry name" value="RIBOSOMAL RNA SMALL SUBUNIT METHYLTRANSFERASE J"/>
    <property type="match status" value="1"/>
</dbReference>
<reference evidence="4 5" key="1">
    <citation type="submission" date="2019-03" db="EMBL/GenBank/DDBJ databases">
        <title>Pragia sp. nov. isolated from the gut tract of Carduelis flavirostris.</title>
        <authorList>
            <person name="Ge Y."/>
        </authorList>
    </citation>
    <scope>NUCLEOTIDE SEQUENCE [LARGE SCALE GENOMIC DNA]</scope>
    <source>
        <strain evidence="4 5">CF-458</strain>
    </source>
</reference>